<dbReference type="EMBL" id="RQTK01001613">
    <property type="protein sequence ID" value="RUS69652.1"/>
    <property type="molecule type" value="Genomic_DNA"/>
</dbReference>
<dbReference type="SUPFAM" id="SSF51182">
    <property type="entry name" value="RmlC-like cupins"/>
    <property type="match status" value="1"/>
</dbReference>
<name>A0A3S0Z589_ELYCH</name>
<dbReference type="PANTHER" id="PTHR23418:SF0">
    <property type="entry name" value="ACIREDUCTONE DIOXYGENASE"/>
    <property type="match status" value="1"/>
</dbReference>
<evidence type="ECO:0000256" key="8">
    <source>
        <dbReference type="ARBA" id="ARBA00023004"/>
    </source>
</evidence>
<evidence type="ECO:0000313" key="11">
    <source>
        <dbReference type="EMBL" id="RUS69652.1"/>
    </source>
</evidence>
<evidence type="ECO:0000256" key="7">
    <source>
        <dbReference type="ARBA" id="ARBA00023002"/>
    </source>
</evidence>
<dbReference type="InterPro" id="IPR011051">
    <property type="entry name" value="RmlC_Cupin_sf"/>
</dbReference>
<keyword evidence="9" id="KW-0486">Methionine biosynthesis</keyword>
<keyword evidence="7" id="KW-0560">Oxidoreductase</keyword>
<proteinExistence type="predicted"/>
<keyword evidence="12" id="KW-1185">Reference proteome</keyword>
<dbReference type="GO" id="GO:0009086">
    <property type="term" value="P:methionine biosynthetic process"/>
    <property type="evidence" value="ECO:0007669"/>
    <property type="project" value="UniProtKB-KW"/>
</dbReference>
<evidence type="ECO:0000256" key="5">
    <source>
        <dbReference type="ARBA" id="ARBA00022723"/>
    </source>
</evidence>
<evidence type="ECO:0000256" key="3">
    <source>
        <dbReference type="ARBA" id="ARBA00022596"/>
    </source>
</evidence>
<dbReference type="PANTHER" id="PTHR23418">
    <property type="entry name" value="ACIREDUCTONE DIOXYGENASE"/>
    <property type="match status" value="1"/>
</dbReference>
<dbReference type="OrthoDB" id="1867259at2759"/>
<keyword evidence="3" id="KW-0533">Nickel</keyword>
<keyword evidence="5" id="KW-0479">Metal-binding</keyword>
<evidence type="ECO:0000256" key="2">
    <source>
        <dbReference type="ARBA" id="ARBA00001954"/>
    </source>
</evidence>
<dbReference type="GO" id="GO:0010309">
    <property type="term" value="F:acireductone dioxygenase [iron(II)-requiring] activity"/>
    <property type="evidence" value="ECO:0007669"/>
    <property type="project" value="UniProtKB-EC"/>
</dbReference>
<evidence type="ECO:0000313" key="12">
    <source>
        <dbReference type="Proteomes" id="UP000271974"/>
    </source>
</evidence>
<dbReference type="EC" id="1.13.11.54" evidence="10"/>
<keyword evidence="8" id="KW-0408">Iron</keyword>
<comment type="cofactor">
    <cofactor evidence="2">
        <name>Fe(2+)</name>
        <dbReference type="ChEBI" id="CHEBI:29033"/>
    </cofactor>
</comment>
<organism evidence="11 12">
    <name type="scientific">Elysia chlorotica</name>
    <name type="common">Eastern emerald elysia</name>
    <name type="synonym">Sea slug</name>
    <dbReference type="NCBI Taxonomy" id="188477"/>
    <lineage>
        <taxon>Eukaryota</taxon>
        <taxon>Metazoa</taxon>
        <taxon>Spiralia</taxon>
        <taxon>Lophotrochozoa</taxon>
        <taxon>Mollusca</taxon>
        <taxon>Gastropoda</taxon>
        <taxon>Heterobranchia</taxon>
        <taxon>Euthyneura</taxon>
        <taxon>Panpulmonata</taxon>
        <taxon>Sacoglossa</taxon>
        <taxon>Placobranchoidea</taxon>
        <taxon>Plakobranchidae</taxon>
        <taxon>Elysia</taxon>
    </lineage>
</organism>
<dbReference type="Pfam" id="PF03079">
    <property type="entry name" value="ARD"/>
    <property type="match status" value="1"/>
</dbReference>
<protein>
    <recommendedName>
        <fullName evidence="10">acireductone dioxygenase (Fe(2+)-requiring)</fullName>
        <ecNumber evidence="10">1.13.11.54</ecNumber>
    </recommendedName>
</protein>
<dbReference type="Gene3D" id="2.60.120.10">
    <property type="entry name" value="Jelly Rolls"/>
    <property type="match status" value="1"/>
</dbReference>
<keyword evidence="4" id="KW-0028">Amino-acid biosynthesis</keyword>
<evidence type="ECO:0000256" key="9">
    <source>
        <dbReference type="ARBA" id="ARBA00023167"/>
    </source>
</evidence>
<dbReference type="Proteomes" id="UP000271974">
    <property type="component" value="Unassembled WGS sequence"/>
</dbReference>
<keyword evidence="6" id="KW-0223">Dioxygenase</keyword>
<dbReference type="STRING" id="188477.A0A3S0Z589"/>
<sequence>MVLAWYLSETVENPNLLNRPEDARIVVMCELHFLGVEAMRFAITETACDPSFMCMRMFKDFHFDKEVTLSKGVSEEGDKLVDEYAREHIDIDHEGMMVQEGGGFYDIREQNDRWIRMEVKPGDMLIIPGGAYHRFILDENNHMKGISLSRVPPGDDTTVYRPQADNHDVRKQYAQRLVCTRCC</sequence>
<dbReference type="GO" id="GO:0046872">
    <property type="term" value="F:metal ion binding"/>
    <property type="evidence" value="ECO:0007669"/>
    <property type="project" value="UniProtKB-KW"/>
</dbReference>
<dbReference type="InterPro" id="IPR014710">
    <property type="entry name" value="RmlC-like_jellyroll"/>
</dbReference>
<evidence type="ECO:0000256" key="4">
    <source>
        <dbReference type="ARBA" id="ARBA00022605"/>
    </source>
</evidence>
<evidence type="ECO:0000256" key="1">
    <source>
        <dbReference type="ARBA" id="ARBA00000428"/>
    </source>
</evidence>
<evidence type="ECO:0000256" key="10">
    <source>
        <dbReference type="ARBA" id="ARBA00039005"/>
    </source>
</evidence>
<evidence type="ECO:0000256" key="6">
    <source>
        <dbReference type="ARBA" id="ARBA00022964"/>
    </source>
</evidence>
<gene>
    <name evidence="11" type="ORF">EGW08_022590</name>
</gene>
<comment type="catalytic activity">
    <reaction evidence="1">
        <text>1,2-dihydroxy-5-(methylsulfanyl)pent-1-en-3-one + O2 = 4-methylsulfanyl-2-oxobutanoate + formate + 2 H(+)</text>
        <dbReference type="Rhea" id="RHEA:24504"/>
        <dbReference type="ChEBI" id="CHEBI:15378"/>
        <dbReference type="ChEBI" id="CHEBI:15379"/>
        <dbReference type="ChEBI" id="CHEBI:15740"/>
        <dbReference type="ChEBI" id="CHEBI:16723"/>
        <dbReference type="ChEBI" id="CHEBI:49252"/>
        <dbReference type="EC" id="1.13.11.54"/>
    </reaction>
</comment>
<comment type="caution">
    <text evidence="11">The sequence shown here is derived from an EMBL/GenBank/DDBJ whole genome shotgun (WGS) entry which is preliminary data.</text>
</comment>
<dbReference type="InterPro" id="IPR004313">
    <property type="entry name" value="ARD"/>
</dbReference>
<accession>A0A3S0Z589</accession>
<dbReference type="AlphaFoldDB" id="A0A3S0Z589"/>
<reference evidence="11 12" key="1">
    <citation type="submission" date="2019-01" db="EMBL/GenBank/DDBJ databases">
        <title>A draft genome assembly of the solar-powered sea slug Elysia chlorotica.</title>
        <authorList>
            <person name="Cai H."/>
            <person name="Li Q."/>
            <person name="Fang X."/>
            <person name="Li J."/>
            <person name="Curtis N.E."/>
            <person name="Altenburger A."/>
            <person name="Shibata T."/>
            <person name="Feng M."/>
            <person name="Maeda T."/>
            <person name="Schwartz J.A."/>
            <person name="Shigenobu S."/>
            <person name="Lundholm N."/>
            <person name="Nishiyama T."/>
            <person name="Yang H."/>
            <person name="Hasebe M."/>
            <person name="Li S."/>
            <person name="Pierce S.K."/>
            <person name="Wang J."/>
        </authorList>
    </citation>
    <scope>NUCLEOTIDE SEQUENCE [LARGE SCALE GENOMIC DNA]</scope>
    <source>
        <strain evidence="11">EC2010</strain>
        <tissue evidence="11">Whole organism of an adult</tissue>
    </source>
</reference>